<evidence type="ECO:0000256" key="2">
    <source>
        <dbReference type="ARBA" id="ARBA00023043"/>
    </source>
</evidence>
<evidence type="ECO:0000313" key="4">
    <source>
        <dbReference type="EMBL" id="CCI49627.1"/>
    </source>
</evidence>
<dbReference type="OrthoDB" id="165259at2759"/>
<keyword evidence="2 3" id="KW-0040">ANK repeat</keyword>
<feature type="repeat" description="ANK" evidence="3">
    <location>
        <begin position="332"/>
        <end position="357"/>
    </location>
</feature>
<organism evidence="4 5">
    <name type="scientific">Albugo candida</name>
    <dbReference type="NCBI Taxonomy" id="65357"/>
    <lineage>
        <taxon>Eukaryota</taxon>
        <taxon>Sar</taxon>
        <taxon>Stramenopiles</taxon>
        <taxon>Oomycota</taxon>
        <taxon>Peronosporomycetes</taxon>
        <taxon>Albuginales</taxon>
        <taxon>Albuginaceae</taxon>
        <taxon>Albugo</taxon>
    </lineage>
</organism>
<keyword evidence="5" id="KW-1185">Reference proteome</keyword>
<dbReference type="AlphaFoldDB" id="A0A024GS64"/>
<gene>
    <name evidence="4" type="ORF">BN9_109880</name>
</gene>
<dbReference type="Pfam" id="PF12796">
    <property type="entry name" value="Ank_2"/>
    <property type="match status" value="1"/>
</dbReference>
<dbReference type="EMBL" id="CAIX01000319">
    <property type="protein sequence ID" value="CCI49627.1"/>
    <property type="molecule type" value="Genomic_DNA"/>
</dbReference>
<dbReference type="STRING" id="65357.A0A024GS64"/>
<dbReference type="PANTHER" id="PTHR24198:SF165">
    <property type="entry name" value="ANKYRIN REPEAT-CONTAINING PROTEIN-RELATED"/>
    <property type="match status" value="1"/>
</dbReference>
<proteinExistence type="predicted"/>
<dbReference type="InParanoid" id="A0A024GS64"/>
<dbReference type="PROSITE" id="PS50088">
    <property type="entry name" value="ANK_REPEAT"/>
    <property type="match status" value="5"/>
</dbReference>
<dbReference type="Proteomes" id="UP000053237">
    <property type="component" value="Unassembled WGS sequence"/>
</dbReference>
<evidence type="ECO:0000256" key="3">
    <source>
        <dbReference type="PROSITE-ProRule" id="PRU00023"/>
    </source>
</evidence>
<feature type="repeat" description="ANK" evidence="3">
    <location>
        <begin position="298"/>
        <end position="323"/>
    </location>
</feature>
<protein>
    <submittedName>
        <fullName evidence="4">Uncharacterized protein</fullName>
    </submittedName>
</protein>
<feature type="repeat" description="ANK" evidence="3">
    <location>
        <begin position="366"/>
        <end position="398"/>
    </location>
</feature>
<accession>A0A024GS64</accession>
<feature type="repeat" description="ANK" evidence="3">
    <location>
        <begin position="265"/>
        <end position="297"/>
    </location>
</feature>
<keyword evidence="1" id="KW-0677">Repeat</keyword>
<dbReference type="PANTHER" id="PTHR24198">
    <property type="entry name" value="ANKYRIN REPEAT AND PROTEIN KINASE DOMAIN-CONTAINING PROTEIN"/>
    <property type="match status" value="1"/>
</dbReference>
<evidence type="ECO:0000313" key="5">
    <source>
        <dbReference type="Proteomes" id="UP000053237"/>
    </source>
</evidence>
<comment type="caution">
    <text evidence="4">The sequence shown here is derived from an EMBL/GenBank/DDBJ whole genome shotgun (WGS) entry which is preliminary data.</text>
</comment>
<sequence length="481" mass="54035">MLKHNSDTAEKCESQKTQHEKSVSFADTSFCATSYCERTCHSTMLETPSLVACAPLYTACLENDIFVVKHILSYYQKESMLSLIHLIRQGGSSPLQIACRFGYSQLAQILLSHGADPNDHISTNRSESCFHLCVMRQDVALLKLLIANGYRILDADVAAAITTGNVHLVKEIIVAIRSSCDGDRDALDKDRFRRLYRTACMVTQDRKCSKLLWFIIKCNEDHHSRQLCLYCVRKAVKNANYLLLYALAKRLCGRTYVWQYRHQRIGKSLLHDAVIHGNARIMLSLLRMDVDVNATDVHGINPLYIACARGHWEAAKLLLENGAVAFTPVGPNAETPLHISAQENHLDCVKLLLQQNAVDVDARTLHRCTALHLACQRGNTAVADYLLQHGANPQALTALNETSLVKADRMCHTSTVMLLQKHCQYPMHANGNAVAVGDIALPSTTLPLRQSFGQCIGNWMQYFTFKKQYLKCRHTKVRIKE</sequence>
<name>A0A024GS64_9STRA</name>
<dbReference type="Gene3D" id="1.25.40.20">
    <property type="entry name" value="Ankyrin repeat-containing domain"/>
    <property type="match status" value="3"/>
</dbReference>
<dbReference type="InterPro" id="IPR036770">
    <property type="entry name" value="Ankyrin_rpt-contain_sf"/>
</dbReference>
<dbReference type="SUPFAM" id="SSF48403">
    <property type="entry name" value="Ankyrin repeat"/>
    <property type="match status" value="2"/>
</dbReference>
<dbReference type="InterPro" id="IPR002110">
    <property type="entry name" value="Ankyrin_rpt"/>
</dbReference>
<feature type="repeat" description="ANK" evidence="3">
    <location>
        <begin position="90"/>
        <end position="118"/>
    </location>
</feature>
<dbReference type="Pfam" id="PF00023">
    <property type="entry name" value="Ank"/>
    <property type="match status" value="2"/>
</dbReference>
<dbReference type="SMART" id="SM00248">
    <property type="entry name" value="ANK"/>
    <property type="match status" value="7"/>
</dbReference>
<evidence type="ECO:0000256" key="1">
    <source>
        <dbReference type="ARBA" id="ARBA00022737"/>
    </source>
</evidence>
<dbReference type="PROSITE" id="PS50297">
    <property type="entry name" value="ANK_REP_REGION"/>
    <property type="match status" value="5"/>
</dbReference>
<reference evidence="4 5" key="1">
    <citation type="submission" date="2012-05" db="EMBL/GenBank/DDBJ databases">
        <title>Recombination and specialization in a pathogen metapopulation.</title>
        <authorList>
            <person name="Gardiner A."/>
            <person name="Kemen E."/>
            <person name="Schultz-Larsen T."/>
            <person name="MacLean D."/>
            <person name="Van Oosterhout C."/>
            <person name="Jones J.D.G."/>
        </authorList>
    </citation>
    <scope>NUCLEOTIDE SEQUENCE [LARGE SCALE GENOMIC DNA]</scope>
    <source>
        <strain evidence="4 5">Ac Nc2</strain>
    </source>
</reference>